<dbReference type="InParanoid" id="A0A0C2X4H4"/>
<dbReference type="InterPro" id="IPR020472">
    <property type="entry name" value="WD40_PAC1"/>
</dbReference>
<keyword evidence="7" id="KW-1185">Reference proteome</keyword>
<accession>A0A0C2X4H4</accession>
<gene>
    <name evidence="6" type="ORF">M378DRAFT_1053789</name>
</gene>
<sequence>MGKTQVLSAKRQKLNQKTPSAIDVKRIKSSPRPDPKKPHFQEKDEDESEQDVKKPKDKGKAKAVSAAKSSLPKSFVIVAGTYEKLLYGVGAHVSTKSPSNQLQFDLKPIFAFPAHVSCIKSVAASPHGGKWLATGSADEIIKVWDLRRRKEIGGLMHHQGSITDLHFPSRSHLLSASEDGTLCLFHARDWTVSRALKGHKARVNSVAVHPSGKVALSVGKDRTLRMWDLLRGKGCASTKLGKEGEIVRWSTEGSMFVVQAGSTMDIYDTAMKPLHSITHPSRLHDVKFSLRVSGAGEVLLAGAEDKKLSVYEVSPDPSTTPRIIAELVGHDRRVKALETMTIQLPSSITQRQSTIVVCTASSDGKIRVFDLAPLPELGAETETPVQIEPVAEYDTKGTRLTCITLADAGDDQSEGGTGKRKRVDDEAGDGDEDEDEIHDNKDVGEGEEEGEDSEGEEEKEASEGGEDEDNGEQEQEEWTGLTNSNEATESTVTEKERKQTFQRIKGLVR</sequence>
<dbReference type="InterPro" id="IPR001680">
    <property type="entry name" value="WD40_rpt"/>
</dbReference>
<keyword evidence="3" id="KW-0677">Repeat</keyword>
<feature type="region of interest" description="Disordered" evidence="5">
    <location>
        <begin position="1"/>
        <end position="65"/>
    </location>
</feature>
<dbReference type="InterPro" id="IPR015943">
    <property type="entry name" value="WD40/YVTN_repeat-like_dom_sf"/>
</dbReference>
<keyword evidence="2 4" id="KW-0853">WD repeat</keyword>
<proteinExistence type="predicted"/>
<evidence type="ECO:0000256" key="3">
    <source>
        <dbReference type="ARBA" id="ARBA00022737"/>
    </source>
</evidence>
<dbReference type="FunCoup" id="A0A0C2X4H4">
    <property type="interactions" value="422"/>
</dbReference>
<dbReference type="Proteomes" id="UP000054549">
    <property type="component" value="Unassembled WGS sequence"/>
</dbReference>
<dbReference type="InterPro" id="IPR019775">
    <property type="entry name" value="WD40_repeat_CS"/>
</dbReference>
<keyword evidence="1" id="KW-0690">Ribosome biogenesis</keyword>
<feature type="compositionally biased region" description="Basic and acidic residues" evidence="5">
    <location>
        <begin position="23"/>
        <end position="42"/>
    </location>
</feature>
<name>A0A0C2X4H4_AMAMK</name>
<protein>
    <submittedName>
        <fullName evidence="6">Uncharacterized protein</fullName>
    </submittedName>
</protein>
<feature type="repeat" description="WD" evidence="4">
    <location>
        <begin position="196"/>
        <end position="229"/>
    </location>
</feature>
<feature type="compositionally biased region" description="Basic and acidic residues" evidence="5">
    <location>
        <begin position="50"/>
        <end position="60"/>
    </location>
</feature>
<dbReference type="Gene3D" id="2.130.10.10">
    <property type="entry name" value="YVTN repeat-like/Quinoprotein amine dehydrogenase"/>
    <property type="match status" value="2"/>
</dbReference>
<dbReference type="AlphaFoldDB" id="A0A0C2X4H4"/>
<dbReference type="OrthoDB" id="308449at2759"/>
<dbReference type="SUPFAM" id="SSF50978">
    <property type="entry name" value="WD40 repeat-like"/>
    <property type="match status" value="1"/>
</dbReference>
<evidence type="ECO:0000256" key="2">
    <source>
        <dbReference type="ARBA" id="ARBA00022574"/>
    </source>
</evidence>
<evidence type="ECO:0000256" key="1">
    <source>
        <dbReference type="ARBA" id="ARBA00022517"/>
    </source>
</evidence>
<dbReference type="HOGENOM" id="CLU_031466_0_0_1"/>
<dbReference type="Pfam" id="PF00400">
    <property type="entry name" value="WD40"/>
    <property type="match status" value="3"/>
</dbReference>
<dbReference type="PANTHER" id="PTHR44675">
    <property type="entry name" value="PAK1 INTERACTING PROTEIN 1"/>
    <property type="match status" value="1"/>
</dbReference>
<dbReference type="GO" id="GO:0042254">
    <property type="term" value="P:ribosome biogenesis"/>
    <property type="evidence" value="ECO:0007669"/>
    <property type="project" value="UniProtKB-KW"/>
</dbReference>
<dbReference type="PANTHER" id="PTHR44675:SF1">
    <property type="entry name" value="P21-ACTIVATED PROTEIN KINASE-INTERACTING PROTEIN 1"/>
    <property type="match status" value="1"/>
</dbReference>
<dbReference type="SMART" id="SM00320">
    <property type="entry name" value="WD40"/>
    <property type="match status" value="5"/>
</dbReference>
<evidence type="ECO:0000313" key="6">
    <source>
        <dbReference type="EMBL" id="KIL69152.1"/>
    </source>
</evidence>
<dbReference type="InterPro" id="IPR051959">
    <property type="entry name" value="PAK1-Kinase_Regulator"/>
</dbReference>
<organism evidence="6 7">
    <name type="scientific">Amanita muscaria (strain Koide BX008)</name>
    <dbReference type="NCBI Taxonomy" id="946122"/>
    <lineage>
        <taxon>Eukaryota</taxon>
        <taxon>Fungi</taxon>
        <taxon>Dikarya</taxon>
        <taxon>Basidiomycota</taxon>
        <taxon>Agaricomycotina</taxon>
        <taxon>Agaricomycetes</taxon>
        <taxon>Agaricomycetidae</taxon>
        <taxon>Agaricales</taxon>
        <taxon>Pluteineae</taxon>
        <taxon>Amanitaceae</taxon>
        <taxon>Amanita</taxon>
    </lineage>
</organism>
<dbReference type="PROSITE" id="PS50082">
    <property type="entry name" value="WD_REPEATS_2"/>
    <property type="match status" value="2"/>
</dbReference>
<feature type="region of interest" description="Disordered" evidence="5">
    <location>
        <begin position="406"/>
        <end position="509"/>
    </location>
</feature>
<feature type="compositionally biased region" description="Acidic residues" evidence="5">
    <location>
        <begin position="445"/>
        <end position="477"/>
    </location>
</feature>
<dbReference type="PROSITE" id="PS00678">
    <property type="entry name" value="WD_REPEATS_1"/>
    <property type="match status" value="2"/>
</dbReference>
<dbReference type="InterPro" id="IPR036322">
    <property type="entry name" value="WD40_repeat_dom_sf"/>
</dbReference>
<reference evidence="6 7" key="1">
    <citation type="submission" date="2014-04" db="EMBL/GenBank/DDBJ databases">
        <title>Evolutionary Origins and Diversification of the Mycorrhizal Mutualists.</title>
        <authorList>
            <consortium name="DOE Joint Genome Institute"/>
            <consortium name="Mycorrhizal Genomics Consortium"/>
            <person name="Kohler A."/>
            <person name="Kuo A."/>
            <person name="Nagy L.G."/>
            <person name="Floudas D."/>
            <person name="Copeland A."/>
            <person name="Barry K.W."/>
            <person name="Cichocki N."/>
            <person name="Veneault-Fourrey C."/>
            <person name="LaButti K."/>
            <person name="Lindquist E.A."/>
            <person name="Lipzen A."/>
            <person name="Lundell T."/>
            <person name="Morin E."/>
            <person name="Murat C."/>
            <person name="Riley R."/>
            <person name="Ohm R."/>
            <person name="Sun H."/>
            <person name="Tunlid A."/>
            <person name="Henrissat B."/>
            <person name="Grigoriev I.V."/>
            <person name="Hibbett D.S."/>
            <person name="Martin F."/>
        </authorList>
    </citation>
    <scope>NUCLEOTIDE SEQUENCE [LARGE SCALE GENOMIC DNA]</scope>
    <source>
        <strain evidence="6 7">Koide BX008</strain>
    </source>
</reference>
<feature type="compositionally biased region" description="Acidic residues" evidence="5">
    <location>
        <begin position="426"/>
        <end position="437"/>
    </location>
</feature>
<dbReference type="EMBL" id="KN818226">
    <property type="protein sequence ID" value="KIL69152.1"/>
    <property type="molecule type" value="Genomic_DNA"/>
</dbReference>
<feature type="compositionally biased region" description="Polar residues" evidence="5">
    <location>
        <begin position="480"/>
        <end position="491"/>
    </location>
</feature>
<feature type="repeat" description="WD" evidence="4">
    <location>
        <begin position="112"/>
        <end position="154"/>
    </location>
</feature>
<evidence type="ECO:0000256" key="4">
    <source>
        <dbReference type="PROSITE-ProRule" id="PRU00221"/>
    </source>
</evidence>
<dbReference type="PRINTS" id="PR00320">
    <property type="entry name" value="GPROTEINBRPT"/>
</dbReference>
<evidence type="ECO:0000313" key="7">
    <source>
        <dbReference type="Proteomes" id="UP000054549"/>
    </source>
</evidence>
<dbReference type="PROSITE" id="PS50294">
    <property type="entry name" value="WD_REPEATS_REGION"/>
    <property type="match status" value="2"/>
</dbReference>
<evidence type="ECO:0000256" key="5">
    <source>
        <dbReference type="SAM" id="MobiDB-lite"/>
    </source>
</evidence>
<dbReference type="STRING" id="946122.A0A0C2X4H4"/>